<dbReference type="PANTHER" id="PTHR45969">
    <property type="entry name" value="RING ZINC FINGER PROTEIN-RELATED"/>
    <property type="match status" value="1"/>
</dbReference>
<dbReference type="InterPro" id="IPR013083">
    <property type="entry name" value="Znf_RING/FYVE/PHD"/>
</dbReference>
<dbReference type="EMBL" id="NEDP02076713">
    <property type="protein sequence ID" value="OWF35689.1"/>
    <property type="molecule type" value="Genomic_DNA"/>
</dbReference>
<keyword evidence="2 4" id="KW-0863">Zinc-finger</keyword>
<dbReference type="SMART" id="SM00184">
    <property type="entry name" value="RING"/>
    <property type="match status" value="1"/>
</dbReference>
<keyword evidence="5" id="KW-1133">Transmembrane helix</keyword>
<keyword evidence="5" id="KW-0812">Transmembrane</keyword>
<name>A0A210PGT2_MIZYE</name>
<dbReference type="Gene3D" id="3.30.40.10">
    <property type="entry name" value="Zinc/RING finger domain, C3HC4 (zinc finger)"/>
    <property type="match status" value="1"/>
</dbReference>
<evidence type="ECO:0000256" key="4">
    <source>
        <dbReference type="PROSITE-ProRule" id="PRU00175"/>
    </source>
</evidence>
<proteinExistence type="predicted"/>
<comment type="caution">
    <text evidence="7">The sequence shown here is derived from an EMBL/GenBank/DDBJ whole genome shotgun (WGS) entry which is preliminary data.</text>
</comment>
<evidence type="ECO:0000259" key="6">
    <source>
        <dbReference type="PROSITE" id="PS50089"/>
    </source>
</evidence>
<feature type="domain" description="RING-type" evidence="6">
    <location>
        <begin position="128"/>
        <end position="172"/>
    </location>
</feature>
<evidence type="ECO:0000256" key="5">
    <source>
        <dbReference type="SAM" id="Phobius"/>
    </source>
</evidence>
<evidence type="ECO:0000256" key="2">
    <source>
        <dbReference type="ARBA" id="ARBA00022771"/>
    </source>
</evidence>
<gene>
    <name evidence="7" type="ORF">KP79_PYT04898</name>
</gene>
<keyword evidence="3" id="KW-0862">Zinc</keyword>
<evidence type="ECO:0000313" key="8">
    <source>
        <dbReference type="Proteomes" id="UP000242188"/>
    </source>
</evidence>
<dbReference type="PROSITE" id="PS50089">
    <property type="entry name" value="ZF_RING_2"/>
    <property type="match status" value="1"/>
</dbReference>
<dbReference type="GO" id="GO:0016567">
    <property type="term" value="P:protein ubiquitination"/>
    <property type="evidence" value="ECO:0007669"/>
    <property type="project" value="TreeGrafter"/>
</dbReference>
<dbReference type="STRING" id="6573.A0A210PGT2"/>
<dbReference type="Proteomes" id="UP000242188">
    <property type="component" value="Unassembled WGS sequence"/>
</dbReference>
<organism evidence="7 8">
    <name type="scientific">Mizuhopecten yessoensis</name>
    <name type="common">Japanese scallop</name>
    <name type="synonym">Patinopecten yessoensis</name>
    <dbReference type="NCBI Taxonomy" id="6573"/>
    <lineage>
        <taxon>Eukaryota</taxon>
        <taxon>Metazoa</taxon>
        <taxon>Spiralia</taxon>
        <taxon>Lophotrochozoa</taxon>
        <taxon>Mollusca</taxon>
        <taxon>Bivalvia</taxon>
        <taxon>Autobranchia</taxon>
        <taxon>Pteriomorphia</taxon>
        <taxon>Pectinida</taxon>
        <taxon>Pectinoidea</taxon>
        <taxon>Pectinidae</taxon>
        <taxon>Mizuhopecten</taxon>
    </lineage>
</organism>
<keyword evidence="8" id="KW-1185">Reference proteome</keyword>
<feature type="transmembrane region" description="Helical" evidence="5">
    <location>
        <begin position="12"/>
        <end position="30"/>
    </location>
</feature>
<dbReference type="PANTHER" id="PTHR45969:SF69">
    <property type="entry name" value="FINGER DOMAIN PROTEIN, PUTATIVE (AFU_ORTHOLOGUE AFUA_3G12190)-RELATED"/>
    <property type="match status" value="1"/>
</dbReference>
<evidence type="ECO:0000256" key="3">
    <source>
        <dbReference type="ARBA" id="ARBA00022833"/>
    </source>
</evidence>
<dbReference type="Pfam" id="PF13639">
    <property type="entry name" value="zf-RING_2"/>
    <property type="match status" value="1"/>
</dbReference>
<protein>
    <submittedName>
        <fullName evidence="7">RING-H2 finger protein ATL30</fullName>
    </submittedName>
</protein>
<evidence type="ECO:0000313" key="7">
    <source>
        <dbReference type="EMBL" id="OWF35689.1"/>
    </source>
</evidence>
<sequence>MDPGSQRRSACLFWILTLSTFVCTTIYLSMCTVEVPLSSQEPCAYIEGLTVTTVIAFLCGIFWYCYKQKMRYGTSLEYYLHPLPLFADGTEPETIPVPDGQPTMAERMLQSDMLKPLISDDIPEDFECAICNDSEHSITHKVTRLSCSHVFHRECVLRWFLSTSKKTCPICRTSQVPEGRLLVITIIPQEGRQPVRLSQV</sequence>
<keyword evidence="1" id="KW-0479">Metal-binding</keyword>
<dbReference type="AlphaFoldDB" id="A0A210PGT2"/>
<reference evidence="7 8" key="1">
    <citation type="journal article" date="2017" name="Nat. Ecol. Evol.">
        <title>Scallop genome provides insights into evolution of bilaterian karyotype and development.</title>
        <authorList>
            <person name="Wang S."/>
            <person name="Zhang J."/>
            <person name="Jiao W."/>
            <person name="Li J."/>
            <person name="Xun X."/>
            <person name="Sun Y."/>
            <person name="Guo X."/>
            <person name="Huan P."/>
            <person name="Dong B."/>
            <person name="Zhang L."/>
            <person name="Hu X."/>
            <person name="Sun X."/>
            <person name="Wang J."/>
            <person name="Zhao C."/>
            <person name="Wang Y."/>
            <person name="Wang D."/>
            <person name="Huang X."/>
            <person name="Wang R."/>
            <person name="Lv J."/>
            <person name="Li Y."/>
            <person name="Zhang Z."/>
            <person name="Liu B."/>
            <person name="Lu W."/>
            <person name="Hui Y."/>
            <person name="Liang J."/>
            <person name="Zhou Z."/>
            <person name="Hou R."/>
            <person name="Li X."/>
            <person name="Liu Y."/>
            <person name="Li H."/>
            <person name="Ning X."/>
            <person name="Lin Y."/>
            <person name="Zhao L."/>
            <person name="Xing Q."/>
            <person name="Dou J."/>
            <person name="Li Y."/>
            <person name="Mao J."/>
            <person name="Guo H."/>
            <person name="Dou H."/>
            <person name="Li T."/>
            <person name="Mu C."/>
            <person name="Jiang W."/>
            <person name="Fu Q."/>
            <person name="Fu X."/>
            <person name="Miao Y."/>
            <person name="Liu J."/>
            <person name="Yu Q."/>
            <person name="Li R."/>
            <person name="Liao H."/>
            <person name="Li X."/>
            <person name="Kong Y."/>
            <person name="Jiang Z."/>
            <person name="Chourrout D."/>
            <person name="Li R."/>
            <person name="Bao Z."/>
        </authorList>
    </citation>
    <scope>NUCLEOTIDE SEQUENCE [LARGE SCALE GENOMIC DNA]</scope>
    <source>
        <strain evidence="7 8">PY_sf001</strain>
    </source>
</reference>
<dbReference type="InterPro" id="IPR001841">
    <property type="entry name" value="Znf_RING"/>
</dbReference>
<accession>A0A210PGT2</accession>
<dbReference type="OrthoDB" id="6108at2759"/>
<dbReference type="GO" id="GO:0061630">
    <property type="term" value="F:ubiquitin protein ligase activity"/>
    <property type="evidence" value="ECO:0007669"/>
    <property type="project" value="TreeGrafter"/>
</dbReference>
<keyword evidence="5" id="KW-0472">Membrane</keyword>
<evidence type="ECO:0000256" key="1">
    <source>
        <dbReference type="ARBA" id="ARBA00022723"/>
    </source>
</evidence>
<dbReference type="SUPFAM" id="SSF57850">
    <property type="entry name" value="RING/U-box"/>
    <property type="match status" value="1"/>
</dbReference>
<dbReference type="GO" id="GO:0008270">
    <property type="term" value="F:zinc ion binding"/>
    <property type="evidence" value="ECO:0007669"/>
    <property type="project" value="UniProtKB-KW"/>
</dbReference>
<feature type="transmembrane region" description="Helical" evidence="5">
    <location>
        <begin position="45"/>
        <end position="66"/>
    </location>
</feature>